<gene>
    <name evidence="1" type="ORF">BOW51_10930</name>
</gene>
<reference evidence="1 2" key="1">
    <citation type="submission" date="2016-11" db="EMBL/GenBank/DDBJ databases">
        <title>Mixed transmission modes and dynamic genome evolution in an obligate animal-bacterial symbiosis.</title>
        <authorList>
            <person name="Russell S.L."/>
            <person name="Corbett-Detig R.B."/>
            <person name="Cavanaugh C.M."/>
        </authorList>
    </citation>
    <scope>NUCLEOTIDE SEQUENCE [LARGE SCALE GENOMIC DNA]</scope>
    <source>
        <strain evidence="1">Se-Cadez</strain>
    </source>
</reference>
<dbReference type="AlphaFoldDB" id="A0A1T2KS91"/>
<keyword evidence="2" id="KW-1185">Reference proteome</keyword>
<proteinExistence type="predicted"/>
<evidence type="ECO:0000313" key="2">
    <source>
        <dbReference type="Proteomes" id="UP000190896"/>
    </source>
</evidence>
<comment type="caution">
    <text evidence="1">The sequence shown here is derived from an EMBL/GenBank/DDBJ whole genome shotgun (WGS) entry which is preliminary data.</text>
</comment>
<sequence>MGICLQEINGTVSSIKKNVTGLQQELVLQKNLMRFLRNIAMDKLLDDEEFENNNVSMHSGGG</sequence>
<dbReference type="Proteomes" id="UP000190896">
    <property type="component" value="Unassembled WGS sequence"/>
</dbReference>
<dbReference type="EMBL" id="MPRJ01000085">
    <property type="protein sequence ID" value="OOZ35661.1"/>
    <property type="molecule type" value="Genomic_DNA"/>
</dbReference>
<organism evidence="1 2">
    <name type="scientific">Solemya velesiana gill symbiont</name>
    <dbReference type="NCBI Taxonomy" id="1918948"/>
    <lineage>
        <taxon>Bacteria</taxon>
        <taxon>Pseudomonadati</taxon>
        <taxon>Pseudomonadota</taxon>
        <taxon>Gammaproteobacteria</taxon>
        <taxon>sulfur-oxidizing symbionts</taxon>
    </lineage>
</organism>
<accession>A0A1T2KS91</accession>
<name>A0A1T2KS91_9GAMM</name>
<evidence type="ECO:0000313" key="1">
    <source>
        <dbReference type="EMBL" id="OOZ35661.1"/>
    </source>
</evidence>
<protein>
    <submittedName>
        <fullName evidence="1">Uncharacterized protein</fullName>
    </submittedName>
</protein>